<accession>A0A4C1TG15</accession>
<dbReference type="Gene3D" id="1.10.8.750">
    <property type="entry name" value="Phosphoribosylformylglycinamidine synthase, linker domain"/>
    <property type="match status" value="1"/>
</dbReference>
<reference evidence="5 6" key="1">
    <citation type="journal article" date="2019" name="Commun. Biol.">
        <title>The bagworm genome reveals a unique fibroin gene that provides high tensile strength.</title>
        <authorList>
            <person name="Kono N."/>
            <person name="Nakamura H."/>
            <person name="Ohtoshi R."/>
            <person name="Tomita M."/>
            <person name="Numata K."/>
            <person name="Arakawa K."/>
        </authorList>
    </citation>
    <scope>NUCLEOTIDE SEQUENCE [LARGE SCALE GENOMIC DNA]</scope>
</reference>
<organism evidence="5 6">
    <name type="scientific">Eumeta variegata</name>
    <name type="common">Bagworm moth</name>
    <name type="synonym">Eumeta japonica</name>
    <dbReference type="NCBI Taxonomy" id="151549"/>
    <lineage>
        <taxon>Eukaryota</taxon>
        <taxon>Metazoa</taxon>
        <taxon>Ecdysozoa</taxon>
        <taxon>Arthropoda</taxon>
        <taxon>Hexapoda</taxon>
        <taxon>Insecta</taxon>
        <taxon>Pterygota</taxon>
        <taxon>Neoptera</taxon>
        <taxon>Endopterygota</taxon>
        <taxon>Lepidoptera</taxon>
        <taxon>Glossata</taxon>
        <taxon>Ditrysia</taxon>
        <taxon>Tineoidea</taxon>
        <taxon>Psychidae</taxon>
        <taxon>Oiketicinae</taxon>
        <taxon>Eumeta</taxon>
    </lineage>
</organism>
<evidence type="ECO:0000313" key="6">
    <source>
        <dbReference type="Proteomes" id="UP000299102"/>
    </source>
</evidence>
<dbReference type="GO" id="GO:0005737">
    <property type="term" value="C:cytoplasm"/>
    <property type="evidence" value="ECO:0007669"/>
    <property type="project" value="TreeGrafter"/>
</dbReference>
<evidence type="ECO:0000256" key="3">
    <source>
        <dbReference type="ARBA" id="ARBA00022840"/>
    </source>
</evidence>
<dbReference type="PANTHER" id="PTHR10099">
    <property type="entry name" value="PHOSPHORIBOSYLFORMYLGLYCINAMIDINE SYNTHASE"/>
    <property type="match status" value="1"/>
</dbReference>
<gene>
    <name evidence="5" type="primary">ade2</name>
    <name evidence="5" type="ORF">EVAR_73863_1</name>
</gene>
<dbReference type="STRING" id="151549.A0A4C1TG15"/>
<feature type="domain" description="Phosphoribosylformylglycinamidine synthase linker" evidence="4">
    <location>
        <begin position="51"/>
        <end position="100"/>
    </location>
</feature>
<keyword evidence="3" id="KW-0067">ATP-binding</keyword>
<feature type="non-terminal residue" evidence="5">
    <location>
        <position position="272"/>
    </location>
</feature>
<dbReference type="SUPFAM" id="SSF109736">
    <property type="entry name" value="FGAM synthase PurL, linker domain"/>
    <property type="match status" value="1"/>
</dbReference>
<dbReference type="InterPro" id="IPR041609">
    <property type="entry name" value="PurL_linker"/>
</dbReference>
<dbReference type="GO" id="GO:0006164">
    <property type="term" value="P:purine nucleotide biosynthetic process"/>
    <property type="evidence" value="ECO:0007669"/>
    <property type="project" value="TreeGrafter"/>
</dbReference>
<dbReference type="EMBL" id="BGZK01009463">
    <property type="protein sequence ID" value="GBP12388.1"/>
    <property type="molecule type" value="Genomic_DNA"/>
</dbReference>
<dbReference type="GO" id="GO:0004642">
    <property type="term" value="F:phosphoribosylformylglycinamidine synthase activity"/>
    <property type="evidence" value="ECO:0007669"/>
    <property type="project" value="TreeGrafter"/>
</dbReference>
<dbReference type="OrthoDB" id="7191238at2759"/>
<dbReference type="Pfam" id="PF18072">
    <property type="entry name" value="FGAR-AT_linker"/>
    <property type="match status" value="1"/>
</dbReference>
<comment type="caution">
    <text evidence="5">The sequence shown here is derived from an EMBL/GenBank/DDBJ whole genome shotgun (WGS) entry which is preliminary data.</text>
</comment>
<dbReference type="FunFam" id="1.10.8.750:FF:000001">
    <property type="entry name" value="Putative phosphoribosylformylglycinamidine synthase"/>
    <property type="match status" value="1"/>
</dbReference>
<dbReference type="AlphaFoldDB" id="A0A4C1TG15"/>
<dbReference type="Proteomes" id="UP000299102">
    <property type="component" value="Unassembled WGS sequence"/>
</dbReference>
<evidence type="ECO:0000256" key="2">
    <source>
        <dbReference type="ARBA" id="ARBA00022741"/>
    </source>
</evidence>
<name>A0A4C1TG15_EUMVA</name>
<keyword evidence="1" id="KW-0436">Ligase</keyword>
<protein>
    <submittedName>
        <fullName evidence="5">Phosphoribosylformylglycinamidine synthase</fullName>
    </submittedName>
</protein>
<sequence length="272" mass="30323">MEQLVDLISDRMTECPYTNDNLPVNSFNEQLPQTNESWYKVPVLEEGRKALEEVNIKLGLAFGDWDLDFYTDLFKNKLKRNPTTVELFDCAQSNSEHSRHWFFRGKMIVDGVEQPQSLIRMIMDTQKYSNPNNTIKFSDNSSAIKGFKHVTIRPQAFDGPGTVYLQTVDTDLIYTAETHNMPTAVAPFSGATTGTGGRIRDVQGLGRGGIPIAGTAGYCVGALNIPVITGFVNSYGLTNSQGERDEYVKPIMFSGGMGIMESTMRQKIDPKR</sequence>
<dbReference type="InterPro" id="IPR036921">
    <property type="entry name" value="PurM-like_N_sf"/>
</dbReference>
<evidence type="ECO:0000256" key="1">
    <source>
        <dbReference type="ARBA" id="ARBA00022598"/>
    </source>
</evidence>
<evidence type="ECO:0000313" key="5">
    <source>
        <dbReference type="EMBL" id="GBP12388.1"/>
    </source>
</evidence>
<evidence type="ECO:0000259" key="4">
    <source>
        <dbReference type="Pfam" id="PF18072"/>
    </source>
</evidence>
<dbReference type="Gene3D" id="3.30.1330.10">
    <property type="entry name" value="PurM-like, N-terminal domain"/>
    <property type="match status" value="1"/>
</dbReference>
<dbReference type="GO" id="GO:0005524">
    <property type="term" value="F:ATP binding"/>
    <property type="evidence" value="ECO:0007669"/>
    <property type="project" value="UniProtKB-KW"/>
</dbReference>
<dbReference type="SUPFAM" id="SSF55326">
    <property type="entry name" value="PurM N-terminal domain-like"/>
    <property type="match status" value="1"/>
</dbReference>
<keyword evidence="6" id="KW-1185">Reference proteome</keyword>
<proteinExistence type="predicted"/>
<keyword evidence="2" id="KW-0547">Nucleotide-binding</keyword>
<dbReference type="PANTHER" id="PTHR10099:SF1">
    <property type="entry name" value="PHOSPHORIBOSYLFORMYLGLYCINAMIDINE SYNTHASE"/>
    <property type="match status" value="1"/>
</dbReference>